<accession>A0A384WJ50</accession>
<dbReference type="EMBL" id="MF754111">
    <property type="protein sequence ID" value="ATI19043.1"/>
    <property type="molecule type" value="Genomic_DNA"/>
</dbReference>
<evidence type="ECO:0000313" key="1">
    <source>
        <dbReference type="EMBL" id="ATI19043.1"/>
    </source>
</evidence>
<protein>
    <submittedName>
        <fullName evidence="1">Uncharacterized protein</fullName>
    </submittedName>
</protein>
<dbReference type="Proteomes" id="UP000259916">
    <property type="component" value="Segment"/>
</dbReference>
<proteinExistence type="predicted"/>
<evidence type="ECO:0000313" key="2">
    <source>
        <dbReference type="Proteomes" id="UP000259916"/>
    </source>
</evidence>
<organism evidence="1 2">
    <name type="scientific">Vibrio phage vB_VpaP_KF1</name>
    <dbReference type="NCBI Taxonomy" id="2041472"/>
    <lineage>
        <taxon>Viruses</taxon>
        <taxon>Duplodnaviria</taxon>
        <taxon>Heunggongvirae</taxon>
        <taxon>Uroviricota</taxon>
        <taxon>Caudoviricetes</taxon>
        <taxon>Autographivirales</taxon>
        <taxon>Autoscriptoviridae</taxon>
        <taxon>Maculvirus</taxon>
        <taxon>Maculvirus KF1</taxon>
    </lineage>
</organism>
<gene>
    <name evidence="1" type="ORF">KF1_021</name>
</gene>
<reference evidence="1 2" key="1">
    <citation type="submission" date="2017-08" db="EMBL/GenBank/DDBJ databases">
        <title>Complete genome sequence of bacteriophage vB_VpaP_KF1.</title>
        <authorList>
            <person name="Yu J."/>
            <person name="Kwak S.-J."/>
            <person name="Lim J.-A."/>
            <person name="Chang H.-J."/>
        </authorList>
    </citation>
    <scope>NUCLEOTIDE SEQUENCE [LARGE SCALE GENOMIC DNA]</scope>
</reference>
<name>A0A384WJ50_9CAUD</name>
<sequence length="184" mass="19907">MATVKKLGALAADIQSLMPDNNEGFIVPASARELYDNIMVSVIDAKGVLDMTLNTQSQDLSATAVPVLNWTANYKDAGMDFNAANGTVVGYAQAGWWHEFNFVCTIVGTQNRLVTAQLYINDQPTVVETTLRLEGLSNAQVIQLDALPMVTGAADTFSVKLTADQPTTVLIPRGFMQIVRKPTQ</sequence>
<keyword evidence="2" id="KW-1185">Reference proteome</keyword>